<proteinExistence type="predicted"/>
<feature type="region of interest" description="Disordered" evidence="1">
    <location>
        <begin position="1"/>
        <end position="23"/>
    </location>
</feature>
<keyword evidence="3" id="KW-1185">Reference proteome</keyword>
<dbReference type="OrthoDB" id="2154978at2759"/>
<sequence>MSSATSTRLTKSTKSSAKTIGGNTSDIASMREILPKKGYLHCEDSLTFVLCKPKLLPLKSSTVEKLEKIQQEAVEKAKQEMNATSLD</sequence>
<dbReference type="EMBL" id="CAJVCH010570809">
    <property type="protein sequence ID" value="CAG7835948.1"/>
    <property type="molecule type" value="Genomic_DNA"/>
</dbReference>
<dbReference type="GO" id="GO:0097500">
    <property type="term" value="P:receptor localization to non-motile cilium"/>
    <property type="evidence" value="ECO:0007669"/>
    <property type="project" value="TreeGrafter"/>
</dbReference>
<evidence type="ECO:0000313" key="2">
    <source>
        <dbReference type="EMBL" id="CAG7835948.1"/>
    </source>
</evidence>
<dbReference type="AlphaFoldDB" id="A0A8J2PLY7"/>
<accession>A0A8J2PLY7</accession>
<gene>
    <name evidence="2" type="ORF">AFUS01_LOCUS45251</name>
</gene>
<dbReference type="GO" id="GO:0060271">
    <property type="term" value="P:cilium assembly"/>
    <property type="evidence" value="ECO:0007669"/>
    <property type="project" value="InterPro"/>
</dbReference>
<reference evidence="2" key="1">
    <citation type="submission" date="2021-06" db="EMBL/GenBank/DDBJ databases">
        <authorList>
            <person name="Hodson N. C."/>
            <person name="Mongue J. A."/>
            <person name="Jaron S. K."/>
        </authorList>
    </citation>
    <scope>NUCLEOTIDE SEQUENCE</scope>
</reference>
<feature type="compositionally biased region" description="Low complexity" evidence="1">
    <location>
        <begin position="1"/>
        <end position="19"/>
    </location>
</feature>
<protein>
    <recommendedName>
        <fullName evidence="4">BBSome-interacting protein 1</fullName>
    </recommendedName>
</protein>
<name>A0A8J2PLY7_9HEXA</name>
<dbReference type="GO" id="GO:0034464">
    <property type="term" value="C:BBSome"/>
    <property type="evidence" value="ECO:0007669"/>
    <property type="project" value="InterPro"/>
</dbReference>
<evidence type="ECO:0000256" key="1">
    <source>
        <dbReference type="SAM" id="MobiDB-lite"/>
    </source>
</evidence>
<dbReference type="Proteomes" id="UP000708208">
    <property type="component" value="Unassembled WGS sequence"/>
</dbReference>
<dbReference type="PANTHER" id="PTHR28596:SF1">
    <property type="entry name" value="BBSOME-INTERACTING PROTEIN 1"/>
    <property type="match status" value="1"/>
</dbReference>
<organism evidence="2 3">
    <name type="scientific">Allacma fusca</name>
    <dbReference type="NCBI Taxonomy" id="39272"/>
    <lineage>
        <taxon>Eukaryota</taxon>
        <taxon>Metazoa</taxon>
        <taxon>Ecdysozoa</taxon>
        <taxon>Arthropoda</taxon>
        <taxon>Hexapoda</taxon>
        <taxon>Collembola</taxon>
        <taxon>Symphypleona</taxon>
        <taxon>Sminthuridae</taxon>
        <taxon>Allacma</taxon>
    </lineage>
</organism>
<evidence type="ECO:0008006" key="4">
    <source>
        <dbReference type="Google" id="ProtNLM"/>
    </source>
</evidence>
<comment type="caution">
    <text evidence="2">The sequence shown here is derived from an EMBL/GenBank/DDBJ whole genome shotgun (WGS) entry which is preliminary data.</text>
</comment>
<dbReference type="Pfam" id="PF14777">
    <property type="entry name" value="BBIP10"/>
    <property type="match status" value="1"/>
</dbReference>
<dbReference type="InterPro" id="IPR028233">
    <property type="entry name" value="BBIP10"/>
</dbReference>
<dbReference type="PANTHER" id="PTHR28596">
    <property type="entry name" value="BBSOME-INTERACTING PROTEIN 1"/>
    <property type="match status" value="1"/>
</dbReference>
<evidence type="ECO:0000313" key="3">
    <source>
        <dbReference type="Proteomes" id="UP000708208"/>
    </source>
</evidence>